<evidence type="ECO:0000259" key="7">
    <source>
        <dbReference type="Pfam" id="PF13396"/>
    </source>
</evidence>
<accession>A0A1G9R4H2</accession>
<dbReference type="OrthoDB" id="1123412at2"/>
<comment type="subcellular location">
    <subcellularLocation>
        <location evidence="1">Cell membrane</location>
        <topology evidence="1">Multi-pass membrane protein</topology>
    </subcellularLocation>
</comment>
<evidence type="ECO:0000313" key="8">
    <source>
        <dbReference type="EMBL" id="SDM18179.1"/>
    </source>
</evidence>
<evidence type="ECO:0000256" key="2">
    <source>
        <dbReference type="ARBA" id="ARBA00022475"/>
    </source>
</evidence>
<dbReference type="Proteomes" id="UP000199226">
    <property type="component" value="Unassembled WGS sequence"/>
</dbReference>
<keyword evidence="9" id="KW-1185">Reference proteome</keyword>
<sequence length="73" mass="8376">MMNTLLFMNIGISEWIILFFPLVLMVYSLIDLTKSQFSEPVNKIIWVIIILFAPLIGALLYLTLGKSQKRSNT</sequence>
<evidence type="ECO:0000313" key="9">
    <source>
        <dbReference type="Proteomes" id="UP000199226"/>
    </source>
</evidence>
<dbReference type="RefSeq" id="WP_090702633.1">
    <property type="nucleotide sequence ID" value="NZ_FNHH01000007.1"/>
</dbReference>
<feature type="transmembrane region" description="Helical" evidence="6">
    <location>
        <begin position="12"/>
        <end position="32"/>
    </location>
</feature>
<dbReference type="InterPro" id="IPR027379">
    <property type="entry name" value="CLS_N"/>
</dbReference>
<proteinExistence type="predicted"/>
<evidence type="ECO:0000256" key="4">
    <source>
        <dbReference type="ARBA" id="ARBA00022989"/>
    </source>
</evidence>
<dbReference type="STRING" id="990371.SAMN05421813_10793"/>
<reference evidence="9" key="1">
    <citation type="submission" date="2016-10" db="EMBL/GenBank/DDBJ databases">
        <authorList>
            <person name="Varghese N."/>
            <person name="Submissions S."/>
        </authorList>
    </citation>
    <scope>NUCLEOTIDE SEQUENCE [LARGE SCALE GENOMIC DNA]</scope>
    <source>
        <strain evidence="9">DSM 24536</strain>
    </source>
</reference>
<evidence type="ECO:0000256" key="1">
    <source>
        <dbReference type="ARBA" id="ARBA00004651"/>
    </source>
</evidence>
<keyword evidence="5 6" id="KW-0472">Membrane</keyword>
<gene>
    <name evidence="8" type="ORF">SAMN05421813_10793</name>
</gene>
<feature type="transmembrane region" description="Helical" evidence="6">
    <location>
        <begin position="44"/>
        <end position="64"/>
    </location>
</feature>
<name>A0A1G9R4H2_9SPHI</name>
<organism evidence="8 9">
    <name type="scientific">Daejeonella rubra</name>
    <dbReference type="NCBI Taxonomy" id="990371"/>
    <lineage>
        <taxon>Bacteria</taxon>
        <taxon>Pseudomonadati</taxon>
        <taxon>Bacteroidota</taxon>
        <taxon>Sphingobacteriia</taxon>
        <taxon>Sphingobacteriales</taxon>
        <taxon>Sphingobacteriaceae</taxon>
        <taxon>Daejeonella</taxon>
    </lineage>
</organism>
<keyword evidence="3 6" id="KW-0812">Transmembrane</keyword>
<evidence type="ECO:0000256" key="3">
    <source>
        <dbReference type="ARBA" id="ARBA00022692"/>
    </source>
</evidence>
<evidence type="ECO:0000256" key="5">
    <source>
        <dbReference type="ARBA" id="ARBA00023136"/>
    </source>
</evidence>
<dbReference type="Pfam" id="PF13396">
    <property type="entry name" value="PLDc_N"/>
    <property type="match status" value="1"/>
</dbReference>
<dbReference type="EMBL" id="FNHH01000007">
    <property type="protein sequence ID" value="SDM18179.1"/>
    <property type="molecule type" value="Genomic_DNA"/>
</dbReference>
<keyword evidence="4 6" id="KW-1133">Transmembrane helix</keyword>
<keyword evidence="2" id="KW-1003">Cell membrane</keyword>
<dbReference type="AlphaFoldDB" id="A0A1G9R4H2"/>
<dbReference type="GO" id="GO:0005886">
    <property type="term" value="C:plasma membrane"/>
    <property type="evidence" value="ECO:0007669"/>
    <property type="project" value="UniProtKB-SubCell"/>
</dbReference>
<evidence type="ECO:0000256" key="6">
    <source>
        <dbReference type="SAM" id="Phobius"/>
    </source>
</evidence>
<feature type="domain" description="Cardiolipin synthase N-terminal" evidence="7">
    <location>
        <begin position="23"/>
        <end position="65"/>
    </location>
</feature>
<protein>
    <submittedName>
        <fullName evidence="8">Phospholipase_D-nuclease N-terminal</fullName>
    </submittedName>
</protein>